<keyword evidence="2" id="KW-0732">Signal</keyword>
<organism evidence="3 4">
    <name type="scientific">Paraburkholderia ferrariae</name>
    <dbReference type="NCBI Taxonomy" id="386056"/>
    <lineage>
        <taxon>Bacteria</taxon>
        <taxon>Pseudomonadati</taxon>
        <taxon>Pseudomonadota</taxon>
        <taxon>Betaproteobacteria</taxon>
        <taxon>Burkholderiales</taxon>
        <taxon>Burkholderiaceae</taxon>
        <taxon>Paraburkholderia</taxon>
    </lineage>
</organism>
<evidence type="ECO:0000313" key="3">
    <source>
        <dbReference type="EMBL" id="MEM5424666.1"/>
    </source>
</evidence>
<accession>A0ABU9RX62</accession>
<feature type="compositionally biased region" description="Low complexity" evidence="1">
    <location>
        <begin position="28"/>
        <end position="39"/>
    </location>
</feature>
<feature type="chain" id="PRO_5046160021" evidence="2">
    <location>
        <begin position="22"/>
        <end position="75"/>
    </location>
</feature>
<evidence type="ECO:0000256" key="2">
    <source>
        <dbReference type="SAM" id="SignalP"/>
    </source>
</evidence>
<dbReference type="EMBL" id="JAYMRV010000009">
    <property type="protein sequence ID" value="MEM5424666.1"/>
    <property type="molecule type" value="Genomic_DNA"/>
</dbReference>
<gene>
    <name evidence="3" type="ORF">VSR73_26820</name>
</gene>
<feature type="region of interest" description="Disordered" evidence="1">
    <location>
        <begin position="28"/>
        <end position="53"/>
    </location>
</feature>
<protein>
    <submittedName>
        <fullName evidence="3">Uncharacterized protein</fullName>
    </submittedName>
</protein>
<dbReference type="Proteomes" id="UP001489897">
    <property type="component" value="Unassembled WGS sequence"/>
</dbReference>
<proteinExistence type="predicted"/>
<reference evidence="3 4" key="1">
    <citation type="submission" date="2024-01" db="EMBL/GenBank/DDBJ databases">
        <title>The diversity of rhizobia nodulating Mimosa spp. in eleven states of Brazil covering several biomes is determined by host plant, location, and edaphic factors.</title>
        <authorList>
            <person name="Rouws L."/>
            <person name="Barauna A."/>
            <person name="Beukes C."/>
            <person name="De Faria S.M."/>
            <person name="Gross E."/>
            <person name="Dos Reis Junior F.B."/>
            <person name="Simon M."/>
            <person name="Maluk M."/>
            <person name="Odee D.W."/>
            <person name="Kenicer G."/>
            <person name="Young J.P.W."/>
            <person name="Reis V.M."/>
            <person name="Zilli J."/>
            <person name="James E.K."/>
        </authorList>
    </citation>
    <scope>NUCLEOTIDE SEQUENCE [LARGE SCALE GENOMIC DNA]</scope>
    <source>
        <strain evidence="3 4">JPY167</strain>
    </source>
</reference>
<feature type="signal peptide" evidence="2">
    <location>
        <begin position="1"/>
        <end position="21"/>
    </location>
</feature>
<dbReference type="RefSeq" id="WP_069265966.1">
    <property type="nucleotide sequence ID" value="NZ_JAYMRV010000009.1"/>
</dbReference>
<keyword evidence="4" id="KW-1185">Reference proteome</keyword>
<comment type="caution">
    <text evidence="3">The sequence shown here is derived from an EMBL/GenBank/DDBJ whole genome shotgun (WGS) entry which is preliminary data.</text>
</comment>
<evidence type="ECO:0000313" key="4">
    <source>
        <dbReference type="Proteomes" id="UP001489897"/>
    </source>
</evidence>
<sequence length="75" mass="7896">MKLLTAVLFACSLSASFAVHAESVAPAQTDAQQTAQTNTSRANTYQAPQRPAKTQARDAKTCVGPASFCNLFFGS</sequence>
<name>A0ABU9RX62_9BURK</name>
<evidence type="ECO:0000256" key="1">
    <source>
        <dbReference type="SAM" id="MobiDB-lite"/>
    </source>
</evidence>